<evidence type="ECO:0000256" key="8">
    <source>
        <dbReference type="ARBA" id="ARBA00022989"/>
    </source>
</evidence>
<sequence>MGDNHAGGMTVSTVPVELTNQKFAAAKKVQGDSGASDDVIKPEKLVQLMILGITIHLAWNKLYYSDGEYGMLFRNGLIVAIAVLVGVFSTYRHGGVNSRLLPKFEIIYVVYLPFMIILLFDRAQANVNFGLILNCINMPVAFKLCVQAIFVLLNESSAEFNEKIRYLIAICLNYALYTILAQVSQLKSLDSIDCNLFSILLTNVLFIHDPVKSIYFQVLRSTMWAFLTIVGVNYITDRILAPLLNTYVKSAVLFSIFTIGFPGLVRKLLKIDNHDPLEWLINYIATSYTRQQILIIWLVSLLTLIPNVLIFKSNFTLNSSRKIWHFLVLILVAKPFKVDPNFVKISLAGSIVLFLSVEYLRYLKLEPIGGYLDSKLRLFADYRDDKGPIIVSYIYLILGIATPLLINNSPVGLISLGVGDSLASIVGGKWGRKFWPGTNKTFEGTIAFIVSTVTTALIFKHYLGYFAHISMTNLSVICTLCGLLEGNSILNDNILIPAFMLITEELFTD</sequence>
<dbReference type="InterPro" id="IPR032974">
    <property type="entry name" value="Polypren_kinase"/>
</dbReference>
<keyword evidence="5 10" id="KW-0812">Transmembrane</keyword>
<evidence type="ECO:0000256" key="10">
    <source>
        <dbReference type="SAM" id="Phobius"/>
    </source>
</evidence>
<feature type="transmembrane region" description="Helical" evidence="10">
    <location>
        <begin position="442"/>
        <end position="459"/>
    </location>
</feature>
<feature type="transmembrane region" description="Helical" evidence="10">
    <location>
        <begin position="76"/>
        <end position="94"/>
    </location>
</feature>
<proteinExistence type="inferred from homology"/>
<evidence type="ECO:0000256" key="9">
    <source>
        <dbReference type="ARBA" id="ARBA00023136"/>
    </source>
</evidence>
<evidence type="ECO:0000256" key="4">
    <source>
        <dbReference type="ARBA" id="ARBA00022679"/>
    </source>
</evidence>
<dbReference type="GO" id="GO:0004168">
    <property type="term" value="F:dolichol kinase activity"/>
    <property type="evidence" value="ECO:0007669"/>
    <property type="project" value="UniProtKB-EC"/>
</dbReference>
<comment type="similarity">
    <text evidence="2">Belongs to the polyprenol kinase family.</text>
</comment>
<evidence type="ECO:0000313" key="12">
    <source>
        <dbReference type="Proteomes" id="UP000510647"/>
    </source>
</evidence>
<feature type="transmembrane region" description="Helical" evidence="10">
    <location>
        <begin position="131"/>
        <end position="152"/>
    </location>
</feature>
<gene>
    <name evidence="11" type="ORF">HG537_0D01880</name>
</gene>
<dbReference type="PANTHER" id="PTHR13205:SF15">
    <property type="entry name" value="DOLICHOL KINASE"/>
    <property type="match status" value="1"/>
</dbReference>
<evidence type="ECO:0000313" key="11">
    <source>
        <dbReference type="EMBL" id="QLQ80187.1"/>
    </source>
</evidence>
<keyword evidence="8 10" id="KW-1133">Transmembrane helix</keyword>
<dbReference type="EMBL" id="CP059270">
    <property type="protein sequence ID" value="QLQ80187.1"/>
    <property type="molecule type" value="Genomic_DNA"/>
</dbReference>
<evidence type="ECO:0000256" key="7">
    <source>
        <dbReference type="ARBA" id="ARBA00022824"/>
    </source>
</evidence>
<dbReference type="EC" id="2.7.1.108" evidence="3"/>
<feature type="transmembrane region" description="Helical" evidence="10">
    <location>
        <begin position="387"/>
        <end position="406"/>
    </location>
</feature>
<dbReference type="AlphaFoldDB" id="A0A7H9HTY6"/>
<keyword evidence="9 10" id="KW-0472">Membrane</keyword>
<evidence type="ECO:0000256" key="2">
    <source>
        <dbReference type="ARBA" id="ARBA00010794"/>
    </source>
</evidence>
<organism evidence="11 12">
    <name type="scientific">Torulaspora globosa</name>
    <dbReference type="NCBI Taxonomy" id="48254"/>
    <lineage>
        <taxon>Eukaryota</taxon>
        <taxon>Fungi</taxon>
        <taxon>Dikarya</taxon>
        <taxon>Ascomycota</taxon>
        <taxon>Saccharomycotina</taxon>
        <taxon>Saccharomycetes</taxon>
        <taxon>Saccharomycetales</taxon>
        <taxon>Saccharomycetaceae</taxon>
        <taxon>Torulaspora</taxon>
    </lineage>
</organism>
<reference evidence="11 12" key="1">
    <citation type="submission" date="2020-06" db="EMBL/GenBank/DDBJ databases">
        <title>The yeast mating-type switching endonuclease HO is a domesticated member of an unorthodox homing genetic element family.</title>
        <authorList>
            <person name="Coughlan A.Y."/>
            <person name="Lombardi L."/>
            <person name="Braun-Galleani S."/>
            <person name="Martos A.R."/>
            <person name="Galeote V."/>
            <person name="Bigey F."/>
            <person name="Dequin S."/>
            <person name="Byrne K.P."/>
            <person name="Wolfe K.H."/>
        </authorList>
    </citation>
    <scope>NUCLEOTIDE SEQUENCE [LARGE SCALE GENOMIC DNA]</scope>
    <source>
        <strain evidence="11 12">CBS2947</strain>
    </source>
</reference>
<dbReference type="OrthoDB" id="377083at2759"/>
<accession>A0A7H9HTY6</accession>
<protein>
    <recommendedName>
        <fullName evidence="3">dolichol kinase</fullName>
        <ecNumber evidence="3">2.7.1.108</ecNumber>
    </recommendedName>
</protein>
<evidence type="ECO:0000256" key="3">
    <source>
        <dbReference type="ARBA" id="ARBA00012132"/>
    </source>
</evidence>
<keyword evidence="6" id="KW-0418">Kinase</keyword>
<feature type="transmembrane region" description="Helical" evidence="10">
    <location>
        <begin position="293"/>
        <end position="311"/>
    </location>
</feature>
<evidence type="ECO:0000256" key="5">
    <source>
        <dbReference type="ARBA" id="ARBA00022692"/>
    </source>
</evidence>
<dbReference type="GO" id="GO:0005789">
    <property type="term" value="C:endoplasmic reticulum membrane"/>
    <property type="evidence" value="ECO:0007669"/>
    <property type="project" value="UniProtKB-SubCell"/>
</dbReference>
<name>A0A7H9HTY6_9SACH</name>
<dbReference type="PANTHER" id="PTHR13205">
    <property type="entry name" value="TRANSMEMBRANE PROTEIN 15-RELATED"/>
    <property type="match status" value="1"/>
</dbReference>
<feature type="transmembrane region" description="Helical" evidence="10">
    <location>
        <begin position="100"/>
        <end position="119"/>
    </location>
</feature>
<feature type="transmembrane region" description="Helical" evidence="10">
    <location>
        <begin position="164"/>
        <end position="180"/>
    </location>
</feature>
<feature type="transmembrane region" description="Helical" evidence="10">
    <location>
        <begin position="247"/>
        <end position="265"/>
    </location>
</feature>
<dbReference type="GO" id="GO:0043048">
    <property type="term" value="P:dolichyl monophosphate biosynthetic process"/>
    <property type="evidence" value="ECO:0007669"/>
    <property type="project" value="TreeGrafter"/>
</dbReference>
<dbReference type="Proteomes" id="UP000510647">
    <property type="component" value="Chromosome 4"/>
</dbReference>
<feature type="transmembrane region" description="Helical" evidence="10">
    <location>
        <begin position="214"/>
        <end position="235"/>
    </location>
</feature>
<comment type="subcellular location">
    <subcellularLocation>
        <location evidence="1">Endoplasmic reticulum membrane</location>
        <topology evidence="1">Multi-pass membrane protein</topology>
    </subcellularLocation>
</comment>
<evidence type="ECO:0000256" key="1">
    <source>
        <dbReference type="ARBA" id="ARBA00004477"/>
    </source>
</evidence>
<keyword evidence="4" id="KW-0808">Transferase</keyword>
<evidence type="ECO:0000256" key="6">
    <source>
        <dbReference type="ARBA" id="ARBA00022777"/>
    </source>
</evidence>
<keyword evidence="12" id="KW-1185">Reference proteome</keyword>
<keyword evidence="7" id="KW-0256">Endoplasmic reticulum</keyword>